<keyword evidence="1" id="KW-0812">Transmembrane</keyword>
<dbReference type="EMBL" id="JAOTJD010000006">
    <property type="protein sequence ID" value="MFD3263364.1"/>
    <property type="molecule type" value="Genomic_DNA"/>
</dbReference>
<proteinExistence type="predicted"/>
<evidence type="ECO:0000313" key="3">
    <source>
        <dbReference type="Proteomes" id="UP001598130"/>
    </source>
</evidence>
<evidence type="ECO:0000313" key="2">
    <source>
        <dbReference type="EMBL" id="MFD3263364.1"/>
    </source>
</evidence>
<accession>A0ABW6CJV5</accession>
<organism evidence="2 3">
    <name type="scientific">Phenylobacterium ferrooxidans</name>
    <dbReference type="NCBI Taxonomy" id="2982689"/>
    <lineage>
        <taxon>Bacteria</taxon>
        <taxon>Pseudomonadati</taxon>
        <taxon>Pseudomonadota</taxon>
        <taxon>Alphaproteobacteria</taxon>
        <taxon>Caulobacterales</taxon>
        <taxon>Caulobacteraceae</taxon>
        <taxon>Phenylobacterium</taxon>
    </lineage>
</organism>
<comment type="caution">
    <text evidence="2">The sequence shown here is derived from an EMBL/GenBank/DDBJ whole genome shotgun (WGS) entry which is preliminary data.</text>
</comment>
<dbReference type="RefSeq" id="WP_377368216.1">
    <property type="nucleotide sequence ID" value="NZ_JAOTJD010000006.1"/>
</dbReference>
<feature type="transmembrane region" description="Helical" evidence="1">
    <location>
        <begin position="93"/>
        <end position="115"/>
    </location>
</feature>
<sequence length="130" mass="13577">MTDDDFIALDRAAARAALQAMPADEASAKRVAYMRAHGVTADPLMHAPPGAQPAARSAMRSIGIALVVIGAVIAAISLALIATAADEPRLLPLIWLGLGSSMNGLGVVMWIAGTIEDRLIEIRDRLPAAR</sequence>
<reference evidence="2 3" key="1">
    <citation type="submission" date="2022-09" db="EMBL/GenBank/DDBJ databases">
        <title>New species of Phenylobacterium.</title>
        <authorList>
            <person name="Mieszkin S."/>
        </authorList>
    </citation>
    <scope>NUCLEOTIDE SEQUENCE [LARGE SCALE GENOMIC DNA]</scope>
    <source>
        <strain evidence="2 3">HK31-G</strain>
    </source>
</reference>
<evidence type="ECO:0008006" key="4">
    <source>
        <dbReference type="Google" id="ProtNLM"/>
    </source>
</evidence>
<keyword evidence="1" id="KW-1133">Transmembrane helix</keyword>
<keyword evidence="3" id="KW-1185">Reference proteome</keyword>
<protein>
    <recommendedName>
        <fullName evidence="4">DUF1707 domain-containing protein</fullName>
    </recommendedName>
</protein>
<evidence type="ECO:0000256" key="1">
    <source>
        <dbReference type="SAM" id="Phobius"/>
    </source>
</evidence>
<keyword evidence="1" id="KW-0472">Membrane</keyword>
<dbReference type="Proteomes" id="UP001598130">
    <property type="component" value="Unassembled WGS sequence"/>
</dbReference>
<gene>
    <name evidence="2" type="ORF">OCL97_05195</name>
</gene>
<name>A0ABW6CJV5_9CAUL</name>
<feature type="transmembrane region" description="Helical" evidence="1">
    <location>
        <begin position="62"/>
        <end position="81"/>
    </location>
</feature>